<dbReference type="InterPro" id="IPR036286">
    <property type="entry name" value="LexA/Signal_pep-like_sf"/>
</dbReference>
<comment type="caution">
    <text evidence="8">The sequence shown here is derived from an EMBL/GenBank/DDBJ whole genome shotgun (WGS) entry which is preliminary data.</text>
</comment>
<keyword evidence="6" id="KW-0645">Protease</keyword>
<gene>
    <name evidence="8" type="primary">lepB</name>
    <name evidence="8" type="ORF">RYS15_05005</name>
</gene>
<keyword evidence="6" id="KW-1133">Transmembrane helix</keyword>
<evidence type="ECO:0000313" key="8">
    <source>
        <dbReference type="EMBL" id="MDV2078028.1"/>
    </source>
</evidence>
<dbReference type="PANTHER" id="PTHR43390">
    <property type="entry name" value="SIGNAL PEPTIDASE I"/>
    <property type="match status" value="1"/>
</dbReference>
<dbReference type="SUPFAM" id="SSF51306">
    <property type="entry name" value="LexA/Signal peptidase"/>
    <property type="match status" value="1"/>
</dbReference>
<dbReference type="InterPro" id="IPR019533">
    <property type="entry name" value="Peptidase_S26"/>
</dbReference>
<dbReference type="NCBIfam" id="TIGR02227">
    <property type="entry name" value="sigpep_I_bact"/>
    <property type="match status" value="1"/>
</dbReference>
<protein>
    <recommendedName>
        <fullName evidence="4 6">Signal peptidase I</fullName>
        <ecNumber evidence="3 6">3.4.21.89</ecNumber>
    </recommendedName>
</protein>
<evidence type="ECO:0000256" key="2">
    <source>
        <dbReference type="ARBA" id="ARBA00009370"/>
    </source>
</evidence>
<organism evidence="8 9">
    <name type="scientific">Marinobacter xestospongiae</name>
    <dbReference type="NCBI Taxonomy" id="994319"/>
    <lineage>
        <taxon>Bacteria</taxon>
        <taxon>Pseudomonadati</taxon>
        <taxon>Pseudomonadota</taxon>
        <taxon>Gammaproteobacteria</taxon>
        <taxon>Pseudomonadales</taxon>
        <taxon>Marinobacteraceae</taxon>
        <taxon>Marinobacter</taxon>
    </lineage>
</organism>
<evidence type="ECO:0000259" key="7">
    <source>
        <dbReference type="Pfam" id="PF10502"/>
    </source>
</evidence>
<comment type="subcellular location">
    <subcellularLocation>
        <location evidence="6">Membrane</location>
        <topology evidence="6">Multi-pass membrane protein</topology>
    </subcellularLocation>
</comment>
<proteinExistence type="inferred from homology"/>
<dbReference type="Pfam" id="PF10502">
    <property type="entry name" value="Peptidase_S26"/>
    <property type="match status" value="1"/>
</dbReference>
<feature type="domain" description="Peptidase S26" evidence="7">
    <location>
        <begin position="108"/>
        <end position="253"/>
    </location>
</feature>
<dbReference type="PRINTS" id="PR00727">
    <property type="entry name" value="LEADERPTASE"/>
</dbReference>
<dbReference type="GO" id="GO:0009003">
    <property type="term" value="F:signal peptidase activity"/>
    <property type="evidence" value="ECO:0007669"/>
    <property type="project" value="UniProtKB-EC"/>
</dbReference>
<evidence type="ECO:0000313" key="9">
    <source>
        <dbReference type="Proteomes" id="UP001269819"/>
    </source>
</evidence>
<comment type="similarity">
    <text evidence="2 6">Belongs to the peptidase S26 family.</text>
</comment>
<dbReference type="EMBL" id="JAWIIJ010000003">
    <property type="protein sequence ID" value="MDV2078028.1"/>
    <property type="molecule type" value="Genomic_DNA"/>
</dbReference>
<dbReference type="CDD" id="cd06530">
    <property type="entry name" value="S26_SPase_I"/>
    <property type="match status" value="1"/>
</dbReference>
<evidence type="ECO:0000256" key="3">
    <source>
        <dbReference type="ARBA" id="ARBA00013208"/>
    </source>
</evidence>
<evidence type="ECO:0000256" key="5">
    <source>
        <dbReference type="ARBA" id="ARBA00022801"/>
    </source>
</evidence>
<keyword evidence="5 6" id="KW-0378">Hydrolase</keyword>
<dbReference type="EC" id="3.4.21.89" evidence="3 6"/>
<dbReference type="Proteomes" id="UP001269819">
    <property type="component" value="Unassembled WGS sequence"/>
</dbReference>
<dbReference type="PROSITE" id="PS00760">
    <property type="entry name" value="SPASE_I_2"/>
    <property type="match status" value="1"/>
</dbReference>
<sequence>MNKRNAWIAGIASLLVPGLGHMYAGTPGRGLMIVACFLSSLLLGGVFGAFSTKYGMVMLAAIALLFSVVLIVSAVIEGRRSEEYELRWFNRWYWYVAAFLIVSLGLQAFFVFRGSILGYESFQIHAQSMVPTLEVGDFIAVDTRYRKPAIGDVIVFHPPTDPEGSYVKRVAAIGGDRIAIQNGDVVVNGVLEDKLFVPADSRRREYSVSMASRQVPEGSFFVLGDLRDNSNDSRFWGTVSDDNLVGKVTYIWYSSNAKRIGTRVR</sequence>
<keyword evidence="9" id="KW-1185">Reference proteome</keyword>
<dbReference type="Gene3D" id="2.10.109.10">
    <property type="entry name" value="Umud Fragment, subunit A"/>
    <property type="match status" value="1"/>
</dbReference>
<evidence type="ECO:0000256" key="6">
    <source>
        <dbReference type="RuleBase" id="RU362042"/>
    </source>
</evidence>
<reference evidence="8 9" key="1">
    <citation type="submission" date="2023-10" db="EMBL/GenBank/DDBJ databases">
        <title>Characteristics and mechanism of a salt-tolerant marine origin heterotrophic nitrifying- aerobic denitrifying bacteria Marinobacter xestospongiae HN1.</title>
        <authorList>
            <person name="Qi R."/>
        </authorList>
    </citation>
    <scope>NUCLEOTIDE SEQUENCE [LARGE SCALE GENOMIC DNA]</scope>
    <source>
        <strain evidence="8 9">HN1</strain>
    </source>
</reference>
<feature type="transmembrane region" description="Helical" evidence="6">
    <location>
        <begin position="30"/>
        <end position="50"/>
    </location>
</feature>
<dbReference type="InterPro" id="IPR019757">
    <property type="entry name" value="Pept_S26A_signal_pept_1_Lys-AS"/>
</dbReference>
<evidence type="ECO:0000256" key="1">
    <source>
        <dbReference type="ARBA" id="ARBA00000677"/>
    </source>
</evidence>
<keyword evidence="6" id="KW-0472">Membrane</keyword>
<accession>A0ABU3VUS5</accession>
<feature type="transmembrane region" description="Helical" evidence="6">
    <location>
        <begin position="57"/>
        <end position="76"/>
    </location>
</feature>
<dbReference type="InterPro" id="IPR000223">
    <property type="entry name" value="Pept_S26A_signal_pept_1"/>
</dbReference>
<dbReference type="PANTHER" id="PTHR43390:SF1">
    <property type="entry name" value="CHLOROPLAST PROCESSING PEPTIDASE"/>
    <property type="match status" value="1"/>
</dbReference>
<name>A0ABU3VUS5_9GAMM</name>
<keyword evidence="6" id="KW-0812">Transmembrane</keyword>
<evidence type="ECO:0000256" key="4">
    <source>
        <dbReference type="ARBA" id="ARBA00019232"/>
    </source>
</evidence>
<comment type="catalytic activity">
    <reaction evidence="1 6">
        <text>Cleavage of hydrophobic, N-terminal signal or leader sequences from secreted and periplasmic proteins.</text>
        <dbReference type="EC" id="3.4.21.89"/>
    </reaction>
</comment>
<feature type="transmembrane region" description="Helical" evidence="6">
    <location>
        <begin position="92"/>
        <end position="112"/>
    </location>
</feature>